<accession>A0ABM4CVE2</accession>
<dbReference type="PANTHER" id="PTHR16022:SF0">
    <property type="entry name" value="CYTOPLASMIC DYNEIN 2 INTERMEDIATE CHAIN 1"/>
    <property type="match status" value="1"/>
</dbReference>
<dbReference type="SUPFAM" id="SSF50978">
    <property type="entry name" value="WD40 repeat-like"/>
    <property type="match status" value="1"/>
</dbReference>
<dbReference type="GeneID" id="101234272"/>
<feature type="compositionally biased region" description="Basic and acidic residues" evidence="1">
    <location>
        <begin position="242"/>
        <end position="253"/>
    </location>
</feature>
<feature type="region of interest" description="Disordered" evidence="1">
    <location>
        <begin position="1"/>
        <end position="262"/>
    </location>
</feature>
<sequence>MSSEKNKNLTWTEKELAGVIQNKDDRKHRSSKDKTREKLSTKEEPSKKKSDKDQSSTSSTSKQKSSRDSADSSQSRKSDSKTGSERRSHSKPDHRTKDNDHKSLQRSLVDETSHRKKQDEKEDAKHRKQKNEAKSHRDSKQKEINHETVKIEDPSQRNSKKHHKSRESAIVQSSNKSNSDDNHHRNKDDKNLKEKTKHKEEVETPVEENNVDDYNYDDDEFDEYDDNDFEEDDSDDIDKSDDEAKSEDIDDSIKNNGNNSKMLLKSDQNDIDEISKAIIAENERTKMKSKILAVNETSQVRHEVIKDQPQIIKDTGKMNFNAANQPQVTKVSGKMNFTAANQKQITSKKSEKTKQRAEVLLKLIQLDVREFDLFEMASLTEYELYMKKFGQSDAKQIYTQTNDDDATQEVQTDDIEFETRWCQHSHDLKACGIEGVKQFDSGNSMISTDSVRLNKFLIKASKVCLSLLEELEAGIELPQLRYTEMRTPYSEGYVTLSSSDFLILGRNFCDISYSPTQTNLMLTAYGPSNVVKKGHKSPKGLLCVWNSNEPNKAFMLLTCESKPNSCCFSTEKAHLAFAGMEDGVLAVWDLREPESYHNTVLVGNTPQVFRNATFTTAASSDANCFPIVKCMPLVSYASLKAASNGEGGNISFQLASLDETGSVSIWIVVEVENNIYDLSNIKEDLGLSPKGKVKLVKTTVINSHKTSSSFENLFFVTSMEVDPSNPNHIYTGTEQGEVLHLSRFGKRPTPKQFVHKEDSAVRVNAINISPWRIPYILVCYKNGSVRLYNSKYEKSILSWSSFNNGIEIIDVQWSRSKPSIFFAMDANSFLFIWDLLVDDSFPIQQHQLKRKDKRAIGFKFANNYSAIGIGTPGRAPEMAVVYGDGSIEVHRLSRQISNMSAEDFDKTEEYLAQFTAGL</sequence>
<evidence type="ECO:0000256" key="1">
    <source>
        <dbReference type="SAM" id="MobiDB-lite"/>
    </source>
</evidence>
<feature type="compositionally biased region" description="Basic and acidic residues" evidence="1">
    <location>
        <begin position="178"/>
        <end position="202"/>
    </location>
</feature>
<proteinExistence type="predicted"/>
<dbReference type="RefSeq" id="XP_065665908.1">
    <property type="nucleotide sequence ID" value="XM_065809836.1"/>
</dbReference>
<gene>
    <name evidence="3" type="primary">LOC101234272</name>
</gene>
<dbReference type="Proteomes" id="UP001652625">
    <property type="component" value="Chromosome 11"/>
</dbReference>
<organism evidence="2 3">
    <name type="scientific">Hydra vulgaris</name>
    <name type="common">Hydra</name>
    <name type="synonym">Hydra attenuata</name>
    <dbReference type="NCBI Taxonomy" id="6087"/>
    <lineage>
        <taxon>Eukaryota</taxon>
        <taxon>Metazoa</taxon>
        <taxon>Cnidaria</taxon>
        <taxon>Hydrozoa</taxon>
        <taxon>Hydroidolina</taxon>
        <taxon>Anthoathecata</taxon>
        <taxon>Aplanulata</taxon>
        <taxon>Hydridae</taxon>
        <taxon>Hydra</taxon>
    </lineage>
</organism>
<dbReference type="InterPro" id="IPR015943">
    <property type="entry name" value="WD40/YVTN_repeat-like_dom_sf"/>
</dbReference>
<dbReference type="InterPro" id="IPR001680">
    <property type="entry name" value="WD40_rpt"/>
</dbReference>
<dbReference type="PANTHER" id="PTHR16022">
    <property type="entry name" value="WD REPEAT DOMAIN 60"/>
    <property type="match status" value="1"/>
</dbReference>
<reference evidence="3" key="1">
    <citation type="submission" date="2025-08" db="UniProtKB">
        <authorList>
            <consortium name="RefSeq"/>
        </authorList>
    </citation>
    <scope>IDENTIFICATION</scope>
</reference>
<feature type="compositionally biased region" description="Basic and acidic residues" evidence="1">
    <location>
        <begin position="1"/>
        <end position="54"/>
    </location>
</feature>
<dbReference type="SMART" id="SM00320">
    <property type="entry name" value="WD40"/>
    <property type="match status" value="4"/>
</dbReference>
<name>A0ABM4CVE2_HYDVU</name>
<protein>
    <submittedName>
        <fullName evidence="3">Cytoplasmic dynein 2 intermediate chain 1 isoform X3</fullName>
    </submittedName>
</protein>
<dbReference type="InterPro" id="IPR042505">
    <property type="entry name" value="DYNC2I1"/>
</dbReference>
<dbReference type="InterPro" id="IPR036322">
    <property type="entry name" value="WD40_repeat_dom_sf"/>
</dbReference>
<keyword evidence="2" id="KW-1185">Reference proteome</keyword>
<evidence type="ECO:0000313" key="2">
    <source>
        <dbReference type="Proteomes" id="UP001652625"/>
    </source>
</evidence>
<feature type="compositionally biased region" description="Acidic residues" evidence="1">
    <location>
        <begin position="203"/>
        <end position="241"/>
    </location>
</feature>
<dbReference type="Gene3D" id="2.130.10.10">
    <property type="entry name" value="YVTN repeat-like/Quinoprotein amine dehydrogenase"/>
    <property type="match status" value="2"/>
</dbReference>
<evidence type="ECO:0000313" key="3">
    <source>
        <dbReference type="RefSeq" id="XP_065665908.1"/>
    </source>
</evidence>
<feature type="compositionally biased region" description="Basic and acidic residues" evidence="1">
    <location>
        <begin position="65"/>
        <end position="155"/>
    </location>
</feature>